<accession>A0A4P7TKM7</accession>
<sequence length="32" mass="3506">MKGLLSLLIFSMVLPAHAGIVIYGTRVMLPTY</sequence>
<protein>
    <submittedName>
        <fullName evidence="1">Pilus assembly protein</fullName>
    </submittedName>
</protein>
<reference evidence="2" key="1">
    <citation type="submission" date="2019-03" db="EMBL/GenBank/DDBJ databases">
        <title>Complete genome sequence and annotation of the laboratory reference strain Shigella flexneri 5a M90T and genome-wide transcription start site determination.</title>
        <authorList>
            <person name="Cervantes-Rivera R."/>
            <person name="Puhar A."/>
        </authorList>
    </citation>
    <scope>NUCLEOTIDE SEQUENCE [LARGE SCALE GENOMIC DNA]</scope>
    <source>
        <strain evidence="2">M90T / Serotype 5a</strain>
    </source>
</reference>
<name>A0A4P7TKM7_SHIFM</name>
<dbReference type="AlphaFoldDB" id="A0A4P7TKM7"/>
<organism evidence="1 2">
    <name type="scientific">Shigella flexneri serotype 5a (strain M90T)</name>
    <dbReference type="NCBI Taxonomy" id="1086030"/>
    <lineage>
        <taxon>Bacteria</taxon>
        <taxon>Pseudomonadati</taxon>
        <taxon>Pseudomonadota</taxon>
        <taxon>Gammaproteobacteria</taxon>
        <taxon>Enterobacterales</taxon>
        <taxon>Enterobacteriaceae</taxon>
        <taxon>Shigella</taxon>
    </lineage>
</organism>
<proteinExistence type="predicted"/>
<evidence type="ECO:0000313" key="1">
    <source>
        <dbReference type="EMBL" id="QCC31185.1"/>
    </source>
</evidence>
<gene>
    <name evidence="1" type="ORF">EKN05_005030</name>
</gene>
<dbReference type="EMBL" id="CP037923">
    <property type="protein sequence ID" value="QCC31185.1"/>
    <property type="molecule type" value="Genomic_DNA"/>
</dbReference>
<dbReference type="Proteomes" id="UP000296678">
    <property type="component" value="Chromosome"/>
</dbReference>
<evidence type="ECO:0000313" key="2">
    <source>
        <dbReference type="Proteomes" id="UP000296678"/>
    </source>
</evidence>